<sequence length="495" mass="54758">MTDRETNTESGATNREKYSKEKRTASTRRAVLGGLSVTAAGSIMVGSVAGGKRRDATTPTLEGPITDGVPQTSAVHDIDEYGYTESEYLISGDAQPLGPPNPYPVDEREAPPETKAEYKTRLLVYRPKHRRDFNGTALVEWPNVSTGRDSPVAWINTFDYAMREGYAVVIASAQKVGVDDSPTDQDLRTGNPERYGDLHHPGDVYSYDIFSQAIRAIKTRPRPKPDPMAGFNVQHVIATGMSQSAQYLRYYLNEIQETHGLVDGFLPFATTHTPEEPADQRDDLVPVLWVVSEDEADRVRRPDSGLFKLWEVTGTSHINYWLMAWAGAMDVRDFEGDDPGWDPLEAGQYGERADADYGDCQGNYFPMRYAYNAALSHVTEWVKRNEKPPAAPRIERDVASDGTVEVVTDEYGNAKGGLRLPPIDVPVAVYDARSCESYGQTFRLEESALAELYPTHKVYVSKMREATEAAVDDGYLLPADAQALLARAEASSIGK</sequence>
<name>A0A1N7D0P2_9EURY</name>
<feature type="compositionally biased region" description="Basic and acidic residues" evidence="1">
    <location>
        <begin position="14"/>
        <end position="24"/>
    </location>
</feature>
<dbReference type="OrthoDB" id="373086at2157"/>
<proteinExistence type="predicted"/>
<evidence type="ECO:0000313" key="3">
    <source>
        <dbReference type="EMBL" id="SIR69401.1"/>
    </source>
</evidence>
<protein>
    <recommendedName>
        <fullName evidence="2">Alpha/beta hydrolase domain-containing protein</fullName>
    </recommendedName>
</protein>
<dbReference type="RefSeq" id="WP_139327009.1">
    <property type="nucleotide sequence ID" value="NZ_CP019327.1"/>
</dbReference>
<dbReference type="InterPro" id="IPR045394">
    <property type="entry name" value="Abhydrolase_dom"/>
</dbReference>
<dbReference type="EMBL" id="FTNP01000002">
    <property type="protein sequence ID" value="SIR69401.1"/>
    <property type="molecule type" value="Genomic_DNA"/>
</dbReference>
<keyword evidence="4" id="KW-1185">Reference proteome</keyword>
<gene>
    <name evidence="3" type="ORF">SAMN05421809_1981</name>
</gene>
<reference evidence="3 4" key="1">
    <citation type="submission" date="2017-01" db="EMBL/GenBank/DDBJ databases">
        <authorList>
            <person name="Mah S.A."/>
            <person name="Swanson W.J."/>
            <person name="Moy G.W."/>
            <person name="Vacquier V.D."/>
        </authorList>
    </citation>
    <scope>NUCLEOTIDE SEQUENCE [LARGE SCALE GENOMIC DNA]</scope>
    <source>
        <strain evidence="3 4">CGMCC 1.8909</strain>
    </source>
</reference>
<evidence type="ECO:0000259" key="2">
    <source>
        <dbReference type="Pfam" id="PF20091"/>
    </source>
</evidence>
<dbReference type="AlphaFoldDB" id="A0A1N7D0P2"/>
<organism evidence="3 4">
    <name type="scientific">Natronorubrum daqingense</name>
    <dbReference type="NCBI Taxonomy" id="588898"/>
    <lineage>
        <taxon>Archaea</taxon>
        <taxon>Methanobacteriati</taxon>
        <taxon>Methanobacteriota</taxon>
        <taxon>Stenosarchaea group</taxon>
        <taxon>Halobacteria</taxon>
        <taxon>Halobacteriales</taxon>
        <taxon>Natrialbaceae</taxon>
        <taxon>Natronorubrum</taxon>
    </lineage>
</organism>
<feature type="region of interest" description="Disordered" evidence="1">
    <location>
        <begin position="46"/>
        <end position="72"/>
    </location>
</feature>
<feature type="domain" description="Alpha/beta hydrolase" evidence="2">
    <location>
        <begin position="63"/>
        <end position="486"/>
    </location>
</feature>
<feature type="region of interest" description="Disordered" evidence="1">
    <location>
        <begin position="178"/>
        <end position="198"/>
    </location>
</feature>
<dbReference type="Proteomes" id="UP000185687">
    <property type="component" value="Unassembled WGS sequence"/>
</dbReference>
<dbReference type="ESTHER" id="9eury-a0a1n7d0p2">
    <property type="family name" value="Abhydrolase_10"/>
</dbReference>
<evidence type="ECO:0000256" key="1">
    <source>
        <dbReference type="SAM" id="MobiDB-lite"/>
    </source>
</evidence>
<feature type="region of interest" description="Disordered" evidence="1">
    <location>
        <begin position="1"/>
        <end position="29"/>
    </location>
</feature>
<accession>A0A1N7D0P2</accession>
<dbReference type="GeneID" id="30956524"/>
<dbReference type="Pfam" id="PF20091">
    <property type="entry name" value="Abhydrolase_10"/>
    <property type="match status" value="1"/>
</dbReference>
<evidence type="ECO:0000313" key="4">
    <source>
        <dbReference type="Proteomes" id="UP000185687"/>
    </source>
</evidence>
<feature type="region of interest" description="Disordered" evidence="1">
    <location>
        <begin position="93"/>
        <end position="112"/>
    </location>
</feature>